<name>A0A3B0UN98_9ZZZZ</name>
<organism evidence="1">
    <name type="scientific">hydrothermal vent metagenome</name>
    <dbReference type="NCBI Taxonomy" id="652676"/>
    <lineage>
        <taxon>unclassified sequences</taxon>
        <taxon>metagenomes</taxon>
        <taxon>ecological metagenomes</taxon>
    </lineage>
</organism>
<accession>A0A3B0UN98</accession>
<evidence type="ECO:0000313" key="1">
    <source>
        <dbReference type="EMBL" id="VAW27902.1"/>
    </source>
</evidence>
<reference evidence="1" key="1">
    <citation type="submission" date="2018-06" db="EMBL/GenBank/DDBJ databases">
        <authorList>
            <person name="Zhirakovskaya E."/>
        </authorList>
    </citation>
    <scope>NUCLEOTIDE SEQUENCE</scope>
</reference>
<dbReference type="AlphaFoldDB" id="A0A3B0UN98"/>
<sequence>MKRIIVFLAISIVLISHKGFTQDYAFRVLANKGLNKVKTG</sequence>
<proteinExistence type="predicted"/>
<protein>
    <submittedName>
        <fullName evidence="1">Uncharacterized protein</fullName>
    </submittedName>
</protein>
<dbReference type="EMBL" id="UOES01000322">
    <property type="protein sequence ID" value="VAW27902.1"/>
    <property type="molecule type" value="Genomic_DNA"/>
</dbReference>
<gene>
    <name evidence="1" type="ORF">MNBD_BACTEROID06-1840</name>
</gene>
<feature type="non-terminal residue" evidence="1">
    <location>
        <position position="40"/>
    </location>
</feature>